<feature type="transmembrane region" description="Helical" evidence="6">
    <location>
        <begin position="232"/>
        <end position="255"/>
    </location>
</feature>
<dbReference type="GO" id="GO:0022857">
    <property type="term" value="F:transmembrane transporter activity"/>
    <property type="evidence" value="ECO:0007669"/>
    <property type="project" value="InterPro"/>
</dbReference>
<dbReference type="Pfam" id="PF13520">
    <property type="entry name" value="AA_permease_2"/>
    <property type="match status" value="1"/>
</dbReference>
<evidence type="ECO:0000256" key="5">
    <source>
        <dbReference type="ARBA" id="ARBA00023136"/>
    </source>
</evidence>
<keyword evidence="2" id="KW-0813">Transport</keyword>
<evidence type="ECO:0000313" key="7">
    <source>
        <dbReference type="EMBL" id="KAJ9615322.1"/>
    </source>
</evidence>
<feature type="transmembrane region" description="Helical" evidence="6">
    <location>
        <begin position="81"/>
        <end position="103"/>
    </location>
</feature>
<feature type="transmembrane region" description="Helical" evidence="6">
    <location>
        <begin position="384"/>
        <end position="409"/>
    </location>
</feature>
<keyword evidence="4 6" id="KW-1133">Transmembrane helix</keyword>
<feature type="transmembrane region" description="Helical" evidence="6">
    <location>
        <begin position="204"/>
        <end position="220"/>
    </location>
</feature>
<comment type="subcellular location">
    <subcellularLocation>
        <location evidence="1">Membrane</location>
        <topology evidence="1">Multi-pass membrane protein</topology>
    </subcellularLocation>
</comment>
<organism evidence="7 8">
    <name type="scientific">Cladophialophora chaetospira</name>
    <dbReference type="NCBI Taxonomy" id="386627"/>
    <lineage>
        <taxon>Eukaryota</taxon>
        <taxon>Fungi</taxon>
        <taxon>Dikarya</taxon>
        <taxon>Ascomycota</taxon>
        <taxon>Pezizomycotina</taxon>
        <taxon>Eurotiomycetes</taxon>
        <taxon>Chaetothyriomycetidae</taxon>
        <taxon>Chaetothyriales</taxon>
        <taxon>Herpotrichiellaceae</taxon>
        <taxon>Cladophialophora</taxon>
    </lineage>
</organism>
<dbReference type="PANTHER" id="PTHR45649:SF7">
    <property type="entry name" value="CHOLINE TRANSPORT PROTEIN"/>
    <property type="match status" value="1"/>
</dbReference>
<dbReference type="PANTHER" id="PTHR45649">
    <property type="entry name" value="AMINO-ACID PERMEASE BAT1"/>
    <property type="match status" value="1"/>
</dbReference>
<dbReference type="Gene3D" id="1.20.1740.10">
    <property type="entry name" value="Amino acid/polyamine transporter I"/>
    <property type="match status" value="1"/>
</dbReference>
<evidence type="ECO:0000256" key="6">
    <source>
        <dbReference type="SAM" id="Phobius"/>
    </source>
</evidence>
<evidence type="ECO:0000256" key="1">
    <source>
        <dbReference type="ARBA" id="ARBA00004141"/>
    </source>
</evidence>
<feature type="transmembrane region" description="Helical" evidence="6">
    <location>
        <begin position="175"/>
        <end position="198"/>
    </location>
</feature>
<evidence type="ECO:0000256" key="4">
    <source>
        <dbReference type="ARBA" id="ARBA00022989"/>
    </source>
</evidence>
<gene>
    <name evidence="7" type="primary">HNM1</name>
    <name evidence="7" type="ORF">H2200_001397</name>
</gene>
<dbReference type="InterPro" id="IPR002293">
    <property type="entry name" value="AA/rel_permease1"/>
</dbReference>
<comment type="caution">
    <text evidence="7">The sequence shown here is derived from an EMBL/GenBank/DDBJ whole genome shotgun (WGS) entry which is preliminary data.</text>
</comment>
<keyword evidence="3 6" id="KW-0812">Transmembrane</keyword>
<evidence type="ECO:0000256" key="3">
    <source>
        <dbReference type="ARBA" id="ARBA00022692"/>
    </source>
</evidence>
<evidence type="ECO:0000256" key="2">
    <source>
        <dbReference type="ARBA" id="ARBA00022448"/>
    </source>
</evidence>
<keyword evidence="8" id="KW-1185">Reference proteome</keyword>
<dbReference type="GO" id="GO:0016020">
    <property type="term" value="C:membrane"/>
    <property type="evidence" value="ECO:0007669"/>
    <property type="project" value="UniProtKB-SubCell"/>
</dbReference>
<name>A0AA39CPJ9_9EURO</name>
<dbReference type="PIRSF" id="PIRSF006060">
    <property type="entry name" value="AA_transporter"/>
    <property type="match status" value="1"/>
</dbReference>
<feature type="transmembrane region" description="Helical" evidence="6">
    <location>
        <begin position="342"/>
        <end position="372"/>
    </location>
</feature>
<dbReference type="EMBL" id="JAPDRK010000002">
    <property type="protein sequence ID" value="KAJ9615322.1"/>
    <property type="molecule type" value="Genomic_DNA"/>
</dbReference>
<reference evidence="7" key="1">
    <citation type="submission" date="2022-10" db="EMBL/GenBank/DDBJ databases">
        <title>Culturing micro-colonial fungi from biological soil crusts in the Mojave desert and describing Neophaeococcomyces mojavensis, and introducing the new genera and species Taxawa tesnikishii.</title>
        <authorList>
            <person name="Kurbessoian T."/>
            <person name="Stajich J.E."/>
        </authorList>
    </citation>
    <scope>NUCLEOTIDE SEQUENCE</scope>
    <source>
        <strain evidence="7">TK_41</strain>
    </source>
</reference>
<dbReference type="Proteomes" id="UP001172673">
    <property type="component" value="Unassembled WGS sequence"/>
</dbReference>
<feature type="transmembrane region" description="Helical" evidence="6">
    <location>
        <begin position="421"/>
        <end position="440"/>
    </location>
</feature>
<proteinExistence type="predicted"/>
<keyword evidence="5 6" id="KW-0472">Membrane</keyword>
<feature type="transmembrane region" description="Helical" evidence="6">
    <location>
        <begin position="50"/>
        <end position="69"/>
    </location>
</feature>
<evidence type="ECO:0000313" key="8">
    <source>
        <dbReference type="Proteomes" id="UP001172673"/>
    </source>
</evidence>
<sequence>MSIDQAGVGVVEVGDSNQSTHDGIPVEKNADSDVLRLAEMGYNQEMKRNFSVVSVLALGFSLTNSWWAVSAAMVTGINSGGPVLFVYGIIGLFITGLCMAISLSELVSAYPNAAGQSYWVSQLAPPKYARILSYVTGWFVWAGSIFASASVSLTVGSACVGCYQLTHPDFVIQKWHVFVAYQMVNLFSCLFNCFGTLLPAIATLGFYTSLISFAVILITIPAKAPTHQHAEFVFATFINNTGWSSSGIAFIVGLINPNWGFSCLDTVVHIAEECHQPERLIPIGIIGTVVIGFVTSFTFSISMMYSISNFEDIVNTATYVPVLELFYQAVQHRAGAVALEALVIATAIGSIISACITLPYVSYCIPTALLLLKGRNNIRHGPFWLGKFGLVANIVLLAFTLFVIVMYSFPTVMPVQADNMNYVAAVYGIIIAIIIVDWFLRGRRQYRSHDLDTVDGYSLAMVGTADSALPKKPSS</sequence>
<dbReference type="AlphaFoldDB" id="A0AA39CPJ9"/>
<accession>A0AA39CPJ9</accession>
<feature type="transmembrane region" description="Helical" evidence="6">
    <location>
        <begin position="280"/>
        <end position="301"/>
    </location>
</feature>
<feature type="transmembrane region" description="Helical" evidence="6">
    <location>
        <begin position="138"/>
        <end position="163"/>
    </location>
</feature>
<protein>
    <submittedName>
        <fullName evidence="7">Choline transporter</fullName>
    </submittedName>
</protein>